<dbReference type="AlphaFoldDB" id="A0A837IA87"/>
<evidence type="ECO:0000256" key="1">
    <source>
        <dbReference type="SAM" id="Phobius"/>
    </source>
</evidence>
<reference evidence="2 3" key="1">
    <citation type="journal article" date="2015" name="Nature">
        <title>rRNA introns, odd ribosomes, and small enigmatic genomes across a large radiation of phyla.</title>
        <authorList>
            <person name="Brown C.T."/>
            <person name="Hug L.A."/>
            <person name="Thomas B.C."/>
            <person name="Sharon I."/>
            <person name="Castelle C.J."/>
            <person name="Singh A."/>
            <person name="Wilkins M.J."/>
            <person name="Williams K.H."/>
            <person name="Banfield J.F."/>
        </authorList>
    </citation>
    <scope>NUCLEOTIDE SEQUENCE [LARGE SCALE GENOMIC DNA]</scope>
</reference>
<evidence type="ECO:0008006" key="4">
    <source>
        <dbReference type="Google" id="ProtNLM"/>
    </source>
</evidence>
<dbReference type="Proteomes" id="UP000033815">
    <property type="component" value="Unassembled WGS sequence"/>
</dbReference>
<keyword evidence="1" id="KW-1133">Transmembrane helix</keyword>
<gene>
    <name evidence="2" type="ORF">UW25_C0004G0190</name>
</gene>
<sequence>MNKDIIISVLVSVVISGLFSFYLFGAIGKASQTVKPQLVVLGEAQSVRGSISEIKDNGYVINTNEGAIVSVIVNPETTYATSFSPTPSELEDLYGTATSAPGDKPLIQKLKLKVGDRIEATSNTSMAGKTEFTATVIKLIR</sequence>
<feature type="transmembrane region" description="Helical" evidence="1">
    <location>
        <begin position="6"/>
        <end position="27"/>
    </location>
</feature>
<evidence type="ECO:0000313" key="3">
    <source>
        <dbReference type="Proteomes" id="UP000033815"/>
    </source>
</evidence>
<evidence type="ECO:0000313" key="2">
    <source>
        <dbReference type="EMBL" id="KKT36862.1"/>
    </source>
</evidence>
<accession>A0A837IA87</accession>
<name>A0A837IA87_9BACT</name>
<dbReference type="EMBL" id="LCHP01000004">
    <property type="protein sequence ID" value="KKT36862.1"/>
    <property type="molecule type" value="Genomic_DNA"/>
</dbReference>
<organism evidence="2 3">
    <name type="scientific">Candidatus Nomurabacteria bacterium GW2011_GWB1_44_12</name>
    <dbReference type="NCBI Taxonomy" id="1618748"/>
    <lineage>
        <taxon>Bacteria</taxon>
        <taxon>Candidatus Nomuraibacteriota</taxon>
    </lineage>
</organism>
<proteinExistence type="predicted"/>
<protein>
    <recommendedName>
        <fullName evidence="4">DUF5666 domain-containing protein</fullName>
    </recommendedName>
</protein>
<keyword evidence="1" id="KW-0812">Transmembrane</keyword>
<comment type="caution">
    <text evidence="2">The sequence shown here is derived from an EMBL/GenBank/DDBJ whole genome shotgun (WGS) entry which is preliminary data.</text>
</comment>
<keyword evidence="1" id="KW-0472">Membrane</keyword>